<sequence length="103" mass="10488">MKRLATPLLALALVLPATAPVAQAHSVTVTGANGGTIQRDRDCSRSSGTARCTVSGTATGANGQTATRERVRTTTAGSSSTTVTGTGPQGSTTYRARRIIVTR</sequence>
<proteinExistence type="predicted"/>
<comment type="caution">
    <text evidence="3">The sequence shown here is derived from an EMBL/GenBank/DDBJ whole genome shotgun (WGS) entry which is preliminary data.</text>
</comment>
<dbReference type="EMBL" id="RCHI01000007">
    <property type="protein sequence ID" value="RLL65125.1"/>
    <property type="molecule type" value="Genomic_DNA"/>
</dbReference>
<keyword evidence="4" id="KW-1185">Reference proteome</keyword>
<protein>
    <submittedName>
        <fullName evidence="3">Uncharacterized protein</fullName>
    </submittedName>
</protein>
<reference evidence="3 4" key="1">
    <citation type="submission" date="2018-10" db="EMBL/GenBank/DDBJ databases">
        <title>Rhodobacter sp . BO-81.</title>
        <authorList>
            <person name="Im W.T."/>
        </authorList>
    </citation>
    <scope>NUCLEOTIDE SEQUENCE [LARGE SCALE GENOMIC DNA]</scope>
    <source>
        <strain evidence="3 4">BO-81</strain>
    </source>
</reference>
<dbReference type="Proteomes" id="UP000279673">
    <property type="component" value="Unassembled WGS sequence"/>
</dbReference>
<feature type="chain" id="PRO_5019158650" evidence="2">
    <location>
        <begin position="25"/>
        <end position="103"/>
    </location>
</feature>
<feature type="compositionally biased region" description="Low complexity" evidence="1">
    <location>
        <begin position="56"/>
        <end position="66"/>
    </location>
</feature>
<keyword evidence="2" id="KW-0732">Signal</keyword>
<organism evidence="3 4">
    <name type="scientific">Paenirhodobacter hankyongi</name>
    <dbReference type="NCBI Taxonomy" id="2294033"/>
    <lineage>
        <taxon>Bacteria</taxon>
        <taxon>Pseudomonadati</taxon>
        <taxon>Pseudomonadota</taxon>
        <taxon>Alphaproteobacteria</taxon>
        <taxon>Rhodobacterales</taxon>
        <taxon>Rhodobacter group</taxon>
        <taxon>Paenirhodobacter</taxon>
    </lineage>
</organism>
<feature type="compositionally biased region" description="Polar residues" evidence="1">
    <location>
        <begin position="45"/>
        <end position="55"/>
    </location>
</feature>
<evidence type="ECO:0000256" key="2">
    <source>
        <dbReference type="SAM" id="SignalP"/>
    </source>
</evidence>
<accession>A0A421BQD4</accession>
<dbReference type="RefSeq" id="WP_121533335.1">
    <property type="nucleotide sequence ID" value="NZ_RCHI01000007.1"/>
</dbReference>
<evidence type="ECO:0000256" key="1">
    <source>
        <dbReference type="SAM" id="MobiDB-lite"/>
    </source>
</evidence>
<evidence type="ECO:0000313" key="4">
    <source>
        <dbReference type="Proteomes" id="UP000279673"/>
    </source>
</evidence>
<feature type="compositionally biased region" description="Low complexity" evidence="1">
    <location>
        <begin position="73"/>
        <end position="92"/>
    </location>
</feature>
<gene>
    <name evidence="3" type="ORF">DYS74_09905</name>
</gene>
<feature type="region of interest" description="Disordered" evidence="1">
    <location>
        <begin position="32"/>
        <end position="92"/>
    </location>
</feature>
<evidence type="ECO:0000313" key="3">
    <source>
        <dbReference type="EMBL" id="RLL65125.1"/>
    </source>
</evidence>
<dbReference type="AlphaFoldDB" id="A0A421BQD4"/>
<name>A0A421BQD4_9RHOB</name>
<feature type="signal peptide" evidence="2">
    <location>
        <begin position="1"/>
        <end position="24"/>
    </location>
</feature>